<dbReference type="SUPFAM" id="SSF56634">
    <property type="entry name" value="Heme-dependent catalase-like"/>
    <property type="match status" value="1"/>
</dbReference>
<dbReference type="InterPro" id="IPR018028">
    <property type="entry name" value="Catalase"/>
</dbReference>
<dbReference type="RefSeq" id="WP_208338387.1">
    <property type="nucleotide sequence ID" value="NZ_CAWQFN010000089.1"/>
</dbReference>
<keyword evidence="4" id="KW-1185">Reference proteome</keyword>
<dbReference type="GO" id="GO:0006979">
    <property type="term" value="P:response to oxidative stress"/>
    <property type="evidence" value="ECO:0007669"/>
    <property type="project" value="InterPro"/>
</dbReference>
<evidence type="ECO:0000256" key="1">
    <source>
        <dbReference type="SAM" id="MobiDB-lite"/>
    </source>
</evidence>
<dbReference type="PROSITE" id="PS51402">
    <property type="entry name" value="CATALASE_3"/>
    <property type="match status" value="1"/>
</dbReference>
<reference evidence="4" key="1">
    <citation type="journal article" date="2021" name="Science">
        <title>Hunting the eagle killer: A cyanobacterial neurotoxin causes vacuolar myelinopathy.</title>
        <authorList>
            <person name="Breinlinger S."/>
            <person name="Phillips T.J."/>
            <person name="Haram B.N."/>
            <person name="Mares J."/>
            <person name="Martinez Yerena J.A."/>
            <person name="Hrouzek P."/>
            <person name="Sobotka R."/>
            <person name="Henderson W.M."/>
            <person name="Schmieder P."/>
            <person name="Williams S.M."/>
            <person name="Lauderdale J.D."/>
            <person name="Wilde H.D."/>
            <person name="Gerrin W."/>
            <person name="Kust A."/>
            <person name="Washington J.W."/>
            <person name="Wagner C."/>
            <person name="Geier B."/>
            <person name="Liebeke M."/>
            <person name="Enke H."/>
            <person name="Niedermeyer T.H.J."/>
            <person name="Wilde S.B."/>
        </authorList>
    </citation>
    <scope>NUCLEOTIDE SEQUENCE [LARGE SCALE GENOMIC DNA]</scope>
    <source>
        <strain evidence="4">Thurmond2011</strain>
    </source>
</reference>
<evidence type="ECO:0000313" key="4">
    <source>
        <dbReference type="Proteomes" id="UP000667802"/>
    </source>
</evidence>
<proteinExistence type="predicted"/>
<dbReference type="GO" id="GO:0004096">
    <property type="term" value="F:catalase activity"/>
    <property type="evidence" value="ECO:0007669"/>
    <property type="project" value="InterPro"/>
</dbReference>
<dbReference type="Gene3D" id="2.40.180.10">
    <property type="entry name" value="Catalase core domain"/>
    <property type="match status" value="1"/>
</dbReference>
<dbReference type="InterPro" id="IPR020835">
    <property type="entry name" value="Catalase_sf"/>
</dbReference>
<dbReference type="GO" id="GO:0020037">
    <property type="term" value="F:heme binding"/>
    <property type="evidence" value="ECO:0007669"/>
    <property type="project" value="InterPro"/>
</dbReference>
<organism evidence="3 4">
    <name type="scientific">Aetokthonos hydrillicola Thurmond2011</name>
    <dbReference type="NCBI Taxonomy" id="2712845"/>
    <lineage>
        <taxon>Bacteria</taxon>
        <taxon>Bacillati</taxon>
        <taxon>Cyanobacteriota</taxon>
        <taxon>Cyanophyceae</taxon>
        <taxon>Nostocales</taxon>
        <taxon>Hapalosiphonaceae</taxon>
        <taxon>Aetokthonos</taxon>
    </lineage>
</organism>
<feature type="domain" description="Catalase core" evidence="2">
    <location>
        <begin position="40"/>
        <end position="152"/>
    </location>
</feature>
<name>A0AAP5I9W0_9CYAN</name>
<dbReference type="PANTHER" id="PTHR36195:SF4">
    <property type="entry name" value="DOMAIN PROTEIN, PUTATIVE (AFU_ORTHOLOGUE AFUA_5G01990)-RELATED"/>
    <property type="match status" value="1"/>
</dbReference>
<protein>
    <submittedName>
        <fullName evidence="3">Catalase family protein</fullName>
    </submittedName>
</protein>
<evidence type="ECO:0000313" key="3">
    <source>
        <dbReference type="EMBL" id="MDR9897593.1"/>
    </source>
</evidence>
<dbReference type="InterPro" id="IPR011614">
    <property type="entry name" value="Catalase_core"/>
</dbReference>
<sequence length="356" mass="40598">MQSQKSRLELGKEYPSANEEFAIQAIEQMTKEQVEKNYHEGEKPARRDAHAKHHGCVRGEFIVETNLSEEMKIGIFQQPGKKLTACIRFSNASGNVSQPDSKGDGRGMAIKLIGVEGEKLLPDEQKTQDFVMVNYPVFAVRNLQDYVEFFTVLKEGKGSFPLKYFFPGYNPFKWRWSELIISLSIFSKKIASPLGIQYWSMTAYKFGDRAIKFSAKPSADNISGKTVSSSSNYLREAMVKHLKSNEVCFDFLIQFQTDAEQMPIEDSTIEWKSPFHKVATIKIPPQIFDSPEQMEFCENLSYSPWHSLPEHQPLGGINRARKQIYTAISKLRHELNGISPKEPSEEDFSSLFGRLN</sequence>
<comment type="caution">
    <text evidence="3">The sequence shown here is derived from an EMBL/GenBank/DDBJ whole genome shotgun (WGS) entry which is preliminary data.</text>
</comment>
<gene>
    <name evidence="3" type="ORF">G7B40_023930</name>
</gene>
<dbReference type="PANTHER" id="PTHR36195">
    <property type="entry name" value="DOMAIN PROTEIN, PUTATIVE (AFU_ORTHOLOGUE AFUA_5G01990)-RELATED-RELATED"/>
    <property type="match status" value="1"/>
</dbReference>
<dbReference type="AlphaFoldDB" id="A0AAP5I9W0"/>
<accession>A0AAP5I9W0</accession>
<feature type="region of interest" description="Disordered" evidence="1">
    <location>
        <begin position="336"/>
        <end position="356"/>
    </location>
</feature>
<dbReference type="CDD" id="cd08152">
    <property type="entry name" value="y4iL_like"/>
    <property type="match status" value="1"/>
</dbReference>
<evidence type="ECO:0000259" key="2">
    <source>
        <dbReference type="Pfam" id="PF00199"/>
    </source>
</evidence>
<dbReference type="Proteomes" id="UP000667802">
    <property type="component" value="Unassembled WGS sequence"/>
</dbReference>
<dbReference type="EMBL" id="JAALHA020000013">
    <property type="protein sequence ID" value="MDR9897593.1"/>
    <property type="molecule type" value="Genomic_DNA"/>
</dbReference>
<dbReference type="Pfam" id="PF00199">
    <property type="entry name" value="Catalase"/>
    <property type="match status" value="1"/>
</dbReference>